<evidence type="ECO:0000313" key="2">
    <source>
        <dbReference type="Proteomes" id="UP001139308"/>
    </source>
</evidence>
<comment type="caution">
    <text evidence="1">The sequence shown here is derived from an EMBL/GenBank/DDBJ whole genome shotgun (WGS) entry which is preliminary data.</text>
</comment>
<dbReference type="EMBL" id="JAKLJA010000001">
    <property type="protein sequence ID" value="MCG5072291.1"/>
    <property type="molecule type" value="Genomic_DNA"/>
</dbReference>
<organism evidence="1 2">
    <name type="scientific">Paraburkholderia tagetis</name>
    <dbReference type="NCBI Taxonomy" id="2913261"/>
    <lineage>
        <taxon>Bacteria</taxon>
        <taxon>Pseudomonadati</taxon>
        <taxon>Pseudomonadota</taxon>
        <taxon>Betaproteobacteria</taxon>
        <taxon>Burkholderiales</taxon>
        <taxon>Burkholderiaceae</taxon>
        <taxon>Paraburkholderia</taxon>
    </lineage>
</organism>
<reference evidence="1" key="1">
    <citation type="submission" date="2022-01" db="EMBL/GenBank/DDBJ databases">
        <title>Genome sequence and assembly of Parabukholderia sp. RG36.</title>
        <authorList>
            <person name="Chhetri G."/>
        </authorList>
    </citation>
    <scope>NUCLEOTIDE SEQUENCE</scope>
    <source>
        <strain evidence="1">RG36</strain>
    </source>
</reference>
<name>A0A9X1RM12_9BURK</name>
<evidence type="ECO:0000313" key="1">
    <source>
        <dbReference type="EMBL" id="MCG5072291.1"/>
    </source>
</evidence>
<dbReference type="Proteomes" id="UP001139308">
    <property type="component" value="Unassembled WGS sequence"/>
</dbReference>
<protein>
    <submittedName>
        <fullName evidence="1">Uncharacterized protein</fullName>
    </submittedName>
</protein>
<dbReference type="AlphaFoldDB" id="A0A9X1RM12"/>
<dbReference type="RefSeq" id="WP_238462042.1">
    <property type="nucleotide sequence ID" value="NZ_JAKLJA010000001.1"/>
</dbReference>
<keyword evidence="2" id="KW-1185">Reference proteome</keyword>
<accession>A0A9X1RM12</accession>
<gene>
    <name evidence="1" type="ORF">L5014_02750</name>
</gene>
<proteinExistence type="predicted"/>
<sequence>MAIGDINDIFTRLKAQIPGSWFKLSPNFDATLQGPAWALSSIYAQITYAQLQTRIATATDGYLDLIANDFFGSNLLRLTNETDGAYRARILANLFVKGPTRANMSAVLKLITGRTPDIFEPSNTTDSGGWDGGFYWDTGVGKWGAPMPYQSYVTAYRPITNTQSLGELDSWRWSFDSYGAWSEAPVTAVTDAAIIAAVESTRMTGTIVWMRIENNPVTP</sequence>